<feature type="region of interest" description="Disordered" evidence="2">
    <location>
        <begin position="42"/>
        <end position="113"/>
    </location>
</feature>
<feature type="compositionally biased region" description="Low complexity" evidence="2">
    <location>
        <begin position="910"/>
        <end position="920"/>
    </location>
</feature>
<organism evidence="3 4">
    <name type="scientific">Acropora cervicornis</name>
    <name type="common">Staghorn coral</name>
    <dbReference type="NCBI Taxonomy" id="6130"/>
    <lineage>
        <taxon>Eukaryota</taxon>
        <taxon>Metazoa</taxon>
        <taxon>Cnidaria</taxon>
        <taxon>Anthozoa</taxon>
        <taxon>Hexacorallia</taxon>
        <taxon>Scleractinia</taxon>
        <taxon>Astrocoeniina</taxon>
        <taxon>Acroporidae</taxon>
        <taxon>Acropora</taxon>
    </lineage>
</organism>
<feature type="compositionally biased region" description="Basic and acidic residues" evidence="2">
    <location>
        <begin position="1083"/>
        <end position="1096"/>
    </location>
</feature>
<proteinExistence type="predicted"/>
<name>A0AAD9QYM8_ACRCE</name>
<feature type="compositionally biased region" description="Basic and acidic residues" evidence="2">
    <location>
        <begin position="383"/>
        <end position="404"/>
    </location>
</feature>
<dbReference type="EMBL" id="JARQWQ010000009">
    <property type="protein sequence ID" value="KAK2569924.1"/>
    <property type="molecule type" value="Genomic_DNA"/>
</dbReference>
<keyword evidence="1" id="KW-0175">Coiled coil</keyword>
<feature type="compositionally biased region" description="Polar residues" evidence="2">
    <location>
        <begin position="567"/>
        <end position="588"/>
    </location>
</feature>
<feature type="compositionally biased region" description="Basic and acidic residues" evidence="2">
    <location>
        <begin position="773"/>
        <end position="784"/>
    </location>
</feature>
<feature type="compositionally biased region" description="Polar residues" evidence="2">
    <location>
        <begin position="520"/>
        <end position="529"/>
    </location>
</feature>
<feature type="compositionally biased region" description="Basic and acidic residues" evidence="2">
    <location>
        <begin position="822"/>
        <end position="835"/>
    </location>
</feature>
<feature type="region of interest" description="Disordered" evidence="2">
    <location>
        <begin position="1"/>
        <end position="28"/>
    </location>
</feature>
<accession>A0AAD9QYM8</accession>
<feature type="compositionally biased region" description="Basic and acidic residues" evidence="2">
    <location>
        <begin position="923"/>
        <end position="939"/>
    </location>
</feature>
<feature type="compositionally biased region" description="Basic and acidic residues" evidence="2">
    <location>
        <begin position="900"/>
        <end position="909"/>
    </location>
</feature>
<sequence>MYSKTNYSFEPRGSQTREDGNSSCTGNAAGTRYIVHMAIAPKEGMTEREKFSTREDSRCVSENVTKSVVRRSVVDKRSSSSYKTREGKTVTRRDLKGSLNSDGGLSKYPSGDLLYLNADSKDAPIASFYSSGSNNELSGEATMKGNHAEDMVSSFYRSEDDTKMSDQKSGEESGDHASKLSNEEVSSYRLRETNRANDQDALDPHERRASIEKRASKLQTLSQRAYDDAKVMGLEDTNIRRRSLERKQASNSLERDRLSKRFSVDERSDYSKHVPKTNVSFSDEWGHKEPRPSYFSKGVSFHHDEHASTRYGCDDNKVDYRRQDQFGGRTMSRSFSLESLDDSERKSLGIYRELPAREEFLSHKARRETNEEKELSQLGRRQGSLERDVQGSDHERRDPFLRIRSKSTDELRDIEKSNLMSGYRSTDQLSRVTSRDEPRAAYEWLAQDRARLKPETTTSERMSKTEAISPYFDRNGTSSHDKLKEDITKLKVETLTREHVKPYIPPTTSRGELEDHASRTRNPPVSTSQEKLKDKIAKLKTETRDFPTRLHHDLSTGPDDEDKQRSDISQSGVTTSSFEQYSYSNTDGSVFKDAMRRSDSQRYNNPESLKHITKDVRALEMDEDKRDEKLVKGYIPGSSQHYAHPTRGYGDLLPRRFTETEDQRGPIARKHKDNLSSYGKTDVAERESSWINRRRTEEEPWGFPKEIRRGSSEGYATKHVIRTDSTMSMTSTKNGDHGPSSVTGFFHGSVSEEDQSAYYKRNMGDQGTTYPREPSRKYDARRPSEPFQGQEPSKEKANERSEEVLTKPTKAHFTRNSYQEQEFQRPHESATQEEPLVHRQFDKNVKNYEDLAVLTPTHSGGDHTHIIRTKRGETSDRVQKSKTREKRNTFQEDSVISRRSSIEDVEKRTSTTSTKDTTTRLSELSEDRCLRADDRKAPERSGNVPRRSSVRQEILIQSRVSSPSKIVEGQQELKESKPSAMAELRKKIEQLKNKVDALDDSKSRGKLEKYIDEHSDKKPDVDIKGRVHIPRYQPKAGIPERDFEVDGPELKQRTATVESTSQTINQQVSRQTSTASTTRRVSNIHEEDLSKTQRKASAAEEFHPAEGILGEEVGVQKRDAQTMTTPDIEEQVGRDKYLRLNSFVSDIVAEPDEIEELRGVPIEPRTAGPQIQEIIDTDDNKVSGFTTIQIDTQQPMSPRKCWWNAFTAEDVDRLLDIGSPVQCNPYTAEDMDQLWQLGPAKRRSLGRGSYGRSSLQRKPHFSQDELVDVFVRVRGRQDKPRRAQRIISAQAAPQEKAIVLRRDAKETADPFIRKIKVDDVYGAEAVRVENGIVKIKVGDLYSKGRKAWARILQRKDRIVESDGTVTIPVSQDQYTDGVSYTSYNEREGQDGGLRIPIKFQDDELDRSRKIRVVREKKRAGATRRRMRTADSRAYIVGARYYHGKILMSGESYGSQMEHNGIVLRGRRHSPRVAGNAIVLRGNQPYTVPMKTVQRIHAGHKLTRQAASVEEKDGKTVITVHAIPSQPPRFNLKQIGNAMTQGPRKMTSGPLKDDNLGTSRRYFVNTGSNRQRTPYIVNEPSSSYRGTSLGVNGSTVIGTSDELSNNPIIVPYEGRIIPDSRTRSYNRPLIVDSSSFRTAPGSKIIIHDPRVNARTAYGEKFTMQDYGAMSKMQYVNGASGKKTMNNRQWENGRFKYGTAWNNKQHERYDTKLKASTKN</sequence>
<feature type="compositionally biased region" description="Basic and acidic residues" evidence="2">
    <location>
        <begin position="792"/>
        <end position="805"/>
    </location>
</feature>
<feature type="compositionally biased region" description="Polar residues" evidence="2">
    <location>
        <begin position="128"/>
        <end position="137"/>
    </location>
</feature>
<feature type="compositionally biased region" description="Basic and acidic residues" evidence="2">
    <location>
        <begin position="530"/>
        <end position="554"/>
    </location>
</feature>
<feature type="compositionally biased region" description="Basic and acidic residues" evidence="2">
    <location>
        <begin position="362"/>
        <end position="375"/>
    </location>
</feature>
<feature type="region of interest" description="Disordered" evidence="2">
    <location>
        <begin position="1067"/>
        <end position="1096"/>
    </location>
</feature>
<feature type="compositionally biased region" description="Basic and acidic residues" evidence="2">
    <location>
        <begin position="189"/>
        <end position="215"/>
    </location>
</feature>
<evidence type="ECO:0000313" key="3">
    <source>
        <dbReference type="EMBL" id="KAK2569924.1"/>
    </source>
</evidence>
<feature type="compositionally biased region" description="Basic and acidic residues" evidence="2">
    <location>
        <begin position="245"/>
        <end position="256"/>
    </location>
</feature>
<feature type="compositionally biased region" description="Low complexity" evidence="2">
    <location>
        <begin position="1067"/>
        <end position="1081"/>
    </location>
</feature>
<evidence type="ECO:0000256" key="2">
    <source>
        <dbReference type="SAM" id="MobiDB-lite"/>
    </source>
</evidence>
<feature type="coiled-coil region" evidence="1">
    <location>
        <begin position="981"/>
        <end position="1008"/>
    </location>
</feature>
<gene>
    <name evidence="3" type="ORF">P5673_005783</name>
</gene>
<feature type="region of interest" description="Disordered" evidence="2">
    <location>
        <begin position="498"/>
        <end position="605"/>
    </location>
</feature>
<feature type="region of interest" description="Disordered" evidence="2">
    <location>
        <begin position="761"/>
        <end position="835"/>
    </location>
</feature>
<feature type="compositionally biased region" description="Basic and acidic residues" evidence="2">
    <location>
        <begin position="72"/>
        <end position="96"/>
    </location>
</feature>
<feature type="region of interest" description="Disordered" evidence="2">
    <location>
        <begin position="854"/>
        <end position="952"/>
    </location>
</feature>
<comment type="caution">
    <text evidence="3">The sequence shown here is derived from an EMBL/GenBank/DDBJ whole genome shotgun (WGS) entry which is preliminary data.</text>
</comment>
<evidence type="ECO:0000256" key="1">
    <source>
        <dbReference type="SAM" id="Coils"/>
    </source>
</evidence>
<feature type="region of interest" description="Disordered" evidence="2">
    <location>
        <begin position="125"/>
        <end position="256"/>
    </location>
</feature>
<keyword evidence="4" id="KW-1185">Reference proteome</keyword>
<reference evidence="3" key="1">
    <citation type="journal article" date="2023" name="G3 (Bethesda)">
        <title>Whole genome assembly and annotation of the endangered Caribbean coral Acropora cervicornis.</title>
        <authorList>
            <person name="Selwyn J.D."/>
            <person name="Vollmer S.V."/>
        </authorList>
    </citation>
    <scope>NUCLEOTIDE SEQUENCE</scope>
    <source>
        <strain evidence="3">K2</strain>
    </source>
</reference>
<feature type="compositionally biased region" description="Basic and acidic residues" evidence="2">
    <location>
        <begin position="860"/>
        <end position="879"/>
    </location>
</feature>
<feature type="compositionally biased region" description="Basic and acidic residues" evidence="2">
    <location>
        <begin position="44"/>
        <end position="59"/>
    </location>
</feature>
<protein>
    <submittedName>
        <fullName evidence="3">Uncharacterized protein</fullName>
    </submittedName>
</protein>
<dbReference type="Proteomes" id="UP001249851">
    <property type="component" value="Unassembled WGS sequence"/>
</dbReference>
<reference evidence="3" key="2">
    <citation type="journal article" date="2023" name="Science">
        <title>Genomic signatures of disease resistance in endangered staghorn corals.</title>
        <authorList>
            <person name="Vollmer S.V."/>
            <person name="Selwyn J.D."/>
            <person name="Despard B.A."/>
            <person name="Roesel C.L."/>
        </authorList>
    </citation>
    <scope>NUCLEOTIDE SEQUENCE</scope>
    <source>
        <strain evidence="3">K2</strain>
    </source>
</reference>
<feature type="compositionally biased region" description="Basic and acidic residues" evidence="2">
    <location>
        <begin position="157"/>
        <end position="182"/>
    </location>
</feature>
<feature type="region of interest" description="Disordered" evidence="2">
    <location>
        <begin position="362"/>
        <end position="404"/>
    </location>
</feature>
<evidence type="ECO:0000313" key="4">
    <source>
        <dbReference type="Proteomes" id="UP001249851"/>
    </source>
</evidence>